<dbReference type="InterPro" id="IPR020019">
    <property type="entry name" value="AcTrfase_PglD-like"/>
</dbReference>
<gene>
    <name evidence="4" type="ORF">ACFQ03_06090</name>
</gene>
<dbReference type="NCBIfam" id="TIGR03570">
    <property type="entry name" value="NeuD_NnaD"/>
    <property type="match status" value="1"/>
</dbReference>
<keyword evidence="1" id="KW-0808">Transferase</keyword>
<evidence type="ECO:0000313" key="4">
    <source>
        <dbReference type="EMBL" id="MFD0868713.1"/>
    </source>
</evidence>
<accession>A0ABW3D8T7</accession>
<feature type="domain" description="PglD N-terminal" evidence="3">
    <location>
        <begin position="6"/>
        <end position="87"/>
    </location>
</feature>
<organism evidence="4 5">
    <name type="scientific">Paenibacillus residui</name>
    <dbReference type="NCBI Taxonomy" id="629724"/>
    <lineage>
        <taxon>Bacteria</taxon>
        <taxon>Bacillati</taxon>
        <taxon>Bacillota</taxon>
        <taxon>Bacilli</taxon>
        <taxon>Bacillales</taxon>
        <taxon>Paenibacillaceae</taxon>
        <taxon>Paenibacillus</taxon>
    </lineage>
</organism>
<dbReference type="SUPFAM" id="SSF51161">
    <property type="entry name" value="Trimeric LpxA-like enzymes"/>
    <property type="match status" value="1"/>
</dbReference>
<dbReference type="Gene3D" id="2.160.10.10">
    <property type="entry name" value="Hexapeptide repeat proteins"/>
    <property type="match status" value="1"/>
</dbReference>
<reference evidence="5" key="1">
    <citation type="journal article" date="2019" name="Int. J. Syst. Evol. Microbiol.">
        <title>The Global Catalogue of Microorganisms (GCM) 10K type strain sequencing project: providing services to taxonomists for standard genome sequencing and annotation.</title>
        <authorList>
            <consortium name="The Broad Institute Genomics Platform"/>
            <consortium name="The Broad Institute Genome Sequencing Center for Infectious Disease"/>
            <person name="Wu L."/>
            <person name="Ma J."/>
        </authorList>
    </citation>
    <scope>NUCLEOTIDE SEQUENCE [LARGE SCALE GENOMIC DNA]</scope>
    <source>
        <strain evidence="5">CCUG 57263</strain>
    </source>
</reference>
<dbReference type="PANTHER" id="PTHR43300:SF7">
    <property type="entry name" value="UDP-N-ACETYLBACILLOSAMINE N-ACETYLTRANSFERASE"/>
    <property type="match status" value="1"/>
</dbReference>
<dbReference type="InterPro" id="IPR041561">
    <property type="entry name" value="PglD_N"/>
</dbReference>
<dbReference type="RefSeq" id="WP_186328337.1">
    <property type="nucleotide sequence ID" value="NZ_JBHTIU010000022.1"/>
</dbReference>
<evidence type="ECO:0000256" key="1">
    <source>
        <dbReference type="ARBA" id="ARBA00022679"/>
    </source>
</evidence>
<evidence type="ECO:0000259" key="3">
    <source>
        <dbReference type="Pfam" id="PF17836"/>
    </source>
</evidence>
<dbReference type="InterPro" id="IPR018357">
    <property type="entry name" value="Hexapep_transf_CS"/>
</dbReference>
<keyword evidence="2" id="KW-0677">Repeat</keyword>
<dbReference type="InterPro" id="IPR001451">
    <property type="entry name" value="Hexapep"/>
</dbReference>
<comment type="caution">
    <text evidence="4">The sequence shown here is derived from an EMBL/GenBank/DDBJ whole genome shotgun (WGS) entry which is preliminary data.</text>
</comment>
<dbReference type="CDD" id="cd03360">
    <property type="entry name" value="LbH_AT_putative"/>
    <property type="match status" value="1"/>
</dbReference>
<sequence length="225" mass="24072">MNLRSLYIVGTGGLGRGIAELLKSINASDPRWIIEGFIDDNTGTVGRKVNHLSVKGTTDRLLTVEKPSDVVLAIANPAVKERLIRKLKLNPYLSFPNIVHPRVELNEFVAMGQGNIVTEGVVFSANIQIGSFNLIHFNSTIGHDVVMEDYSTIYPGNNISGYVKIESRAVIGTNAAVLPSVRIGKDAIIGAGSVVLKDVEQGATVIGSPAKPINKISNSIRGDNS</sequence>
<dbReference type="Pfam" id="PF17836">
    <property type="entry name" value="PglD_N"/>
    <property type="match status" value="1"/>
</dbReference>
<keyword evidence="5" id="KW-1185">Reference proteome</keyword>
<dbReference type="Proteomes" id="UP001597120">
    <property type="component" value="Unassembled WGS sequence"/>
</dbReference>
<dbReference type="PANTHER" id="PTHR43300">
    <property type="entry name" value="ACETYLTRANSFERASE"/>
    <property type="match status" value="1"/>
</dbReference>
<dbReference type="InterPro" id="IPR050179">
    <property type="entry name" value="Trans_hexapeptide_repeat"/>
</dbReference>
<dbReference type="Gene3D" id="3.40.50.20">
    <property type="match status" value="1"/>
</dbReference>
<dbReference type="InterPro" id="IPR011004">
    <property type="entry name" value="Trimer_LpxA-like_sf"/>
</dbReference>
<evidence type="ECO:0000256" key="2">
    <source>
        <dbReference type="ARBA" id="ARBA00022737"/>
    </source>
</evidence>
<dbReference type="PROSITE" id="PS00101">
    <property type="entry name" value="HEXAPEP_TRANSFERASES"/>
    <property type="match status" value="1"/>
</dbReference>
<protein>
    <submittedName>
        <fullName evidence="4">Acetyltransferase</fullName>
    </submittedName>
</protein>
<evidence type="ECO:0000313" key="5">
    <source>
        <dbReference type="Proteomes" id="UP001597120"/>
    </source>
</evidence>
<dbReference type="EMBL" id="JBHTIU010000022">
    <property type="protein sequence ID" value="MFD0868713.1"/>
    <property type="molecule type" value="Genomic_DNA"/>
</dbReference>
<name>A0ABW3D8T7_9BACL</name>
<proteinExistence type="predicted"/>
<dbReference type="Pfam" id="PF00132">
    <property type="entry name" value="Hexapep"/>
    <property type="match status" value="1"/>
</dbReference>